<feature type="domain" description="Histidine kinase" evidence="11">
    <location>
        <begin position="537"/>
        <end position="766"/>
    </location>
</feature>
<keyword evidence="9" id="KW-0902">Two-component regulatory system</keyword>
<evidence type="ECO:0000256" key="3">
    <source>
        <dbReference type="ARBA" id="ARBA00012438"/>
    </source>
</evidence>
<dbReference type="InterPro" id="IPR001789">
    <property type="entry name" value="Sig_transdc_resp-reg_receiver"/>
</dbReference>
<dbReference type="Pfam" id="PF02518">
    <property type="entry name" value="HATPase_c"/>
    <property type="match status" value="1"/>
</dbReference>
<dbReference type="InterPro" id="IPR035965">
    <property type="entry name" value="PAS-like_dom_sf"/>
</dbReference>
<dbReference type="Pfam" id="PF00989">
    <property type="entry name" value="PAS"/>
    <property type="match status" value="1"/>
</dbReference>
<dbReference type="NCBIfam" id="TIGR00229">
    <property type="entry name" value="sensory_box"/>
    <property type="match status" value="4"/>
</dbReference>
<dbReference type="GO" id="GO:0005524">
    <property type="term" value="F:ATP binding"/>
    <property type="evidence" value="ECO:0007669"/>
    <property type="project" value="UniProtKB-KW"/>
</dbReference>
<proteinExistence type="predicted"/>
<sequence>MAGVPWSEGWSELGTWSDDGASGLLEAAPDAIVGVSTDGRIVLVNAQAERLFGYDRSELLGQTMELLVPEEARFLHPHYREQYLVDPQPRPMGAGVRLAARRKDGSEFPAEISLSAIGAGDSRLVAAVVRDVTDRAGAEAKFRGLLEAAPDAIVGVDEDGRIALINVQAERMFGYDRRELLGRPMEVLVPAAARERHPHHRSRYLSDPVPRPMGAGMELAARRRDGSEFPAEISLSAIDTEDGTLVSAAIRDVSERRRAAEARNRLAAIVQSSHDAIMGKTPQGVITSWNPGAERLYGYTSEEIIGRDVTLLFPSGQEPVESTLLDQILRGERVEQYQTERLRKDGSVITVLLSMSPIADTAGNIVGVSSVSRDISERQRAEAKFRGLLEAAPDAIVGVTADGAIALVNAQAERLFGYGRDELLGQPIEILVPESVRAAHPGHRRQYFAHPRPRPMGAGMPLAARRKDGTEFPAEISLSALETEDGTVVSASIRDVTDRLELQAERERLTAAAERERLEAQLHQSQRLESLGQLAGGVAHDFNNLMAVILNYTAFIEEEIVKAAQEGDPRWKAAAQDIAQVLRAGKRATALTHQLLAFGRREVVRPQVLNLNDVVTEVEQLLCRTLGEHIQLTTVLGDDQWHVLVDPGQIEQVLVNLAVNARDAMPDGGVLRISTTNEAVTEQNARPGLKAGRYTKLQVADTGTGMPVEVAERVFEPFFTTKPKGEGSGLGLATVYGIIAQAGGHAEIRSSLGTGTEFTALLPATDQTAGPAEQPAAPGYMRHGGERVLVVEDEEALREVTRRILDRNGYEVLTAADGPEAIRLADSTDKRIDVLLTDVIMPHMLGKELATTMQDLRPGIHVLYMSGYAQPVLASQGTLDPGVTLVEKPFSESDLLQKIRQVLDSAPTT</sequence>
<dbReference type="GO" id="GO:0005886">
    <property type="term" value="C:plasma membrane"/>
    <property type="evidence" value="ECO:0007669"/>
    <property type="project" value="UniProtKB-SubCell"/>
</dbReference>
<dbReference type="AlphaFoldDB" id="A0A238YGQ8"/>
<dbReference type="PROSITE" id="PS50109">
    <property type="entry name" value="HIS_KIN"/>
    <property type="match status" value="1"/>
</dbReference>
<dbReference type="SMART" id="SM00388">
    <property type="entry name" value="HisKA"/>
    <property type="match status" value="1"/>
</dbReference>
<evidence type="ECO:0000256" key="5">
    <source>
        <dbReference type="ARBA" id="ARBA00022679"/>
    </source>
</evidence>
<dbReference type="InterPro" id="IPR000014">
    <property type="entry name" value="PAS"/>
</dbReference>
<dbReference type="SUPFAM" id="SSF52172">
    <property type="entry name" value="CheY-like"/>
    <property type="match status" value="1"/>
</dbReference>
<dbReference type="SUPFAM" id="SSF55785">
    <property type="entry name" value="PYP-like sensor domain (PAS domain)"/>
    <property type="match status" value="4"/>
</dbReference>
<accession>A0A238YGQ8</accession>
<dbReference type="SMART" id="SM00091">
    <property type="entry name" value="PAS"/>
    <property type="match status" value="4"/>
</dbReference>
<dbReference type="SUPFAM" id="SSF47384">
    <property type="entry name" value="Homodimeric domain of signal transducing histidine kinase"/>
    <property type="match status" value="1"/>
</dbReference>
<dbReference type="InterPro" id="IPR003661">
    <property type="entry name" value="HisK_dim/P_dom"/>
</dbReference>
<dbReference type="SUPFAM" id="SSF55874">
    <property type="entry name" value="ATPase domain of HSP90 chaperone/DNA topoisomerase II/histidine kinase"/>
    <property type="match status" value="1"/>
</dbReference>
<evidence type="ECO:0000256" key="1">
    <source>
        <dbReference type="ARBA" id="ARBA00000085"/>
    </source>
</evidence>
<dbReference type="InterPro" id="IPR013767">
    <property type="entry name" value="PAS_fold"/>
</dbReference>
<dbReference type="GO" id="GO:0000155">
    <property type="term" value="F:phosphorelay sensor kinase activity"/>
    <property type="evidence" value="ECO:0007669"/>
    <property type="project" value="InterPro"/>
</dbReference>
<dbReference type="InterPro" id="IPR004358">
    <property type="entry name" value="Sig_transdc_His_kin-like_C"/>
</dbReference>
<dbReference type="Gene3D" id="3.30.450.20">
    <property type="entry name" value="PAS domain"/>
    <property type="match status" value="4"/>
</dbReference>
<reference evidence="15 16" key="1">
    <citation type="submission" date="2017-06" db="EMBL/GenBank/DDBJ databases">
        <authorList>
            <person name="Kim H.J."/>
            <person name="Triplett B.A."/>
        </authorList>
    </citation>
    <scope>NUCLEOTIDE SEQUENCE [LARGE SCALE GENOMIC DNA]</scope>
    <source>
        <strain evidence="15 16">DSM 43151</strain>
    </source>
</reference>
<dbReference type="Gene3D" id="1.10.287.130">
    <property type="match status" value="1"/>
</dbReference>
<dbReference type="InterPro" id="IPR003594">
    <property type="entry name" value="HATPase_dom"/>
</dbReference>
<dbReference type="Gene3D" id="3.30.565.10">
    <property type="entry name" value="Histidine kinase-like ATPase, C-terminal domain"/>
    <property type="match status" value="1"/>
</dbReference>
<dbReference type="InterPro" id="IPR005467">
    <property type="entry name" value="His_kinase_dom"/>
</dbReference>
<feature type="domain" description="PAS" evidence="13">
    <location>
        <begin position="262"/>
        <end position="332"/>
    </location>
</feature>
<dbReference type="InterPro" id="IPR036890">
    <property type="entry name" value="HATPase_C_sf"/>
</dbReference>
<evidence type="ECO:0000259" key="14">
    <source>
        <dbReference type="PROSITE" id="PS50113"/>
    </source>
</evidence>
<evidence type="ECO:0000256" key="6">
    <source>
        <dbReference type="ARBA" id="ARBA00022741"/>
    </source>
</evidence>
<evidence type="ECO:0000256" key="4">
    <source>
        <dbReference type="ARBA" id="ARBA00022553"/>
    </source>
</evidence>
<evidence type="ECO:0000256" key="2">
    <source>
        <dbReference type="ARBA" id="ARBA00004236"/>
    </source>
</evidence>
<keyword evidence="6" id="KW-0547">Nucleotide-binding</keyword>
<dbReference type="Pfam" id="PF13426">
    <property type="entry name" value="PAS_9"/>
    <property type="match status" value="3"/>
</dbReference>
<dbReference type="InterPro" id="IPR001610">
    <property type="entry name" value="PAC"/>
</dbReference>
<evidence type="ECO:0000313" key="16">
    <source>
        <dbReference type="Proteomes" id="UP000198415"/>
    </source>
</evidence>
<name>A0A238YGQ8_9ACTN</name>
<keyword evidence="4 10" id="KW-0597">Phosphoprotein</keyword>
<keyword evidence="7 15" id="KW-0418">Kinase</keyword>
<evidence type="ECO:0000256" key="8">
    <source>
        <dbReference type="ARBA" id="ARBA00022840"/>
    </source>
</evidence>
<evidence type="ECO:0000313" key="15">
    <source>
        <dbReference type="EMBL" id="SNR69988.1"/>
    </source>
</evidence>
<dbReference type="PROSITE" id="PS50110">
    <property type="entry name" value="RESPONSE_REGULATORY"/>
    <property type="match status" value="1"/>
</dbReference>
<feature type="domain" description="Response regulatory" evidence="12">
    <location>
        <begin position="787"/>
        <end position="903"/>
    </location>
</feature>
<keyword evidence="16" id="KW-1185">Reference proteome</keyword>
<dbReference type="PANTHER" id="PTHR43065">
    <property type="entry name" value="SENSOR HISTIDINE KINASE"/>
    <property type="match status" value="1"/>
</dbReference>
<dbReference type="SMART" id="SM00387">
    <property type="entry name" value="HATPase_c"/>
    <property type="match status" value="1"/>
</dbReference>
<evidence type="ECO:0000256" key="7">
    <source>
        <dbReference type="ARBA" id="ARBA00022777"/>
    </source>
</evidence>
<dbReference type="InterPro" id="IPR000700">
    <property type="entry name" value="PAS-assoc_C"/>
</dbReference>
<comment type="catalytic activity">
    <reaction evidence="1">
        <text>ATP + protein L-histidine = ADP + protein N-phospho-L-histidine.</text>
        <dbReference type="EC" id="2.7.13.3"/>
    </reaction>
</comment>
<dbReference type="Pfam" id="PF00072">
    <property type="entry name" value="Response_reg"/>
    <property type="match status" value="1"/>
</dbReference>
<feature type="domain" description="PAS" evidence="13">
    <location>
        <begin position="138"/>
        <end position="190"/>
    </location>
</feature>
<dbReference type="PRINTS" id="PR00344">
    <property type="entry name" value="BCTRLSENSOR"/>
</dbReference>
<dbReference type="SMART" id="SM00448">
    <property type="entry name" value="REC"/>
    <property type="match status" value="1"/>
</dbReference>
<organism evidence="15 16">
    <name type="scientific">Actinoplanes regularis</name>
    <dbReference type="NCBI Taxonomy" id="52697"/>
    <lineage>
        <taxon>Bacteria</taxon>
        <taxon>Bacillati</taxon>
        <taxon>Actinomycetota</taxon>
        <taxon>Actinomycetes</taxon>
        <taxon>Micromonosporales</taxon>
        <taxon>Micromonosporaceae</taxon>
        <taxon>Actinoplanes</taxon>
    </lineage>
</organism>
<feature type="domain" description="PAS" evidence="13">
    <location>
        <begin position="381"/>
        <end position="435"/>
    </location>
</feature>
<evidence type="ECO:0000259" key="12">
    <source>
        <dbReference type="PROSITE" id="PS50110"/>
    </source>
</evidence>
<dbReference type="PROSITE" id="PS50112">
    <property type="entry name" value="PAS"/>
    <property type="match status" value="4"/>
</dbReference>
<protein>
    <recommendedName>
        <fullName evidence="3">histidine kinase</fullName>
        <ecNumber evidence="3">2.7.13.3</ecNumber>
    </recommendedName>
</protein>
<dbReference type="EMBL" id="FZNR01000004">
    <property type="protein sequence ID" value="SNR69988.1"/>
    <property type="molecule type" value="Genomic_DNA"/>
</dbReference>
<dbReference type="GO" id="GO:0006355">
    <property type="term" value="P:regulation of DNA-templated transcription"/>
    <property type="evidence" value="ECO:0007669"/>
    <property type="project" value="InterPro"/>
</dbReference>
<feature type="modified residue" description="4-aspartylphosphate" evidence="10">
    <location>
        <position position="838"/>
    </location>
</feature>
<feature type="domain" description="PAC" evidence="14">
    <location>
        <begin position="458"/>
        <end position="508"/>
    </location>
</feature>
<dbReference type="Proteomes" id="UP000198415">
    <property type="component" value="Unassembled WGS sequence"/>
</dbReference>
<dbReference type="PANTHER" id="PTHR43065:SF42">
    <property type="entry name" value="TWO-COMPONENT SENSOR PPRA"/>
    <property type="match status" value="1"/>
</dbReference>
<dbReference type="EC" id="2.7.13.3" evidence="3"/>
<evidence type="ECO:0000259" key="11">
    <source>
        <dbReference type="PROSITE" id="PS50109"/>
    </source>
</evidence>
<evidence type="ECO:0000256" key="9">
    <source>
        <dbReference type="ARBA" id="ARBA00023012"/>
    </source>
</evidence>
<gene>
    <name evidence="15" type="ORF">SAMN06264365_104524</name>
</gene>
<evidence type="ECO:0000256" key="10">
    <source>
        <dbReference type="PROSITE-ProRule" id="PRU00169"/>
    </source>
</evidence>
<dbReference type="Gene3D" id="3.40.50.2300">
    <property type="match status" value="1"/>
</dbReference>
<dbReference type="OrthoDB" id="9764154at2"/>
<dbReference type="PROSITE" id="PS50113">
    <property type="entry name" value="PAC"/>
    <property type="match status" value="3"/>
</dbReference>
<keyword evidence="5" id="KW-0808">Transferase</keyword>
<keyword evidence="8" id="KW-0067">ATP-binding</keyword>
<feature type="domain" description="PAS" evidence="13">
    <location>
        <begin position="24"/>
        <end position="71"/>
    </location>
</feature>
<evidence type="ECO:0000259" key="13">
    <source>
        <dbReference type="PROSITE" id="PS50112"/>
    </source>
</evidence>
<dbReference type="CDD" id="cd00130">
    <property type="entry name" value="PAS"/>
    <property type="match status" value="4"/>
</dbReference>
<dbReference type="InterPro" id="IPR036097">
    <property type="entry name" value="HisK_dim/P_sf"/>
</dbReference>
<feature type="domain" description="PAC" evidence="14">
    <location>
        <begin position="335"/>
        <end position="387"/>
    </location>
</feature>
<dbReference type="SMART" id="SM00086">
    <property type="entry name" value="PAC"/>
    <property type="match status" value="4"/>
</dbReference>
<comment type="subcellular location">
    <subcellularLocation>
        <location evidence="2">Cell membrane</location>
    </subcellularLocation>
</comment>
<feature type="domain" description="PAC" evidence="14">
    <location>
        <begin position="215"/>
        <end position="265"/>
    </location>
</feature>
<dbReference type="InterPro" id="IPR011006">
    <property type="entry name" value="CheY-like_superfamily"/>
</dbReference>